<evidence type="ECO:0000313" key="6">
    <source>
        <dbReference type="Proteomes" id="UP000214746"/>
    </source>
</evidence>
<keyword evidence="3 5" id="KW-0067">ATP-binding</keyword>
<dbReference type="InterPro" id="IPR017871">
    <property type="entry name" value="ABC_transporter-like_CS"/>
</dbReference>
<dbReference type="EMBL" id="NHRJ02000018">
    <property type="protein sequence ID" value="PZE19351.1"/>
    <property type="molecule type" value="Genomic_DNA"/>
</dbReference>
<dbReference type="RefSeq" id="WP_089201591.1">
    <property type="nucleotide sequence ID" value="NZ_NHRJ02000018.1"/>
</dbReference>
<keyword evidence="6" id="KW-1185">Reference proteome</keyword>
<dbReference type="GO" id="GO:0016887">
    <property type="term" value="F:ATP hydrolysis activity"/>
    <property type="evidence" value="ECO:0007669"/>
    <property type="project" value="InterPro"/>
</dbReference>
<dbReference type="PROSITE" id="PS50893">
    <property type="entry name" value="ABC_TRANSPORTER_2"/>
    <property type="match status" value="1"/>
</dbReference>
<dbReference type="SUPFAM" id="SSF52540">
    <property type="entry name" value="P-loop containing nucleoside triphosphate hydrolases"/>
    <property type="match status" value="1"/>
</dbReference>
<feature type="domain" description="ABC transporter" evidence="4">
    <location>
        <begin position="4"/>
        <end position="211"/>
    </location>
</feature>
<dbReference type="Proteomes" id="UP000214746">
    <property type="component" value="Unassembled WGS sequence"/>
</dbReference>
<dbReference type="Gene3D" id="3.40.50.300">
    <property type="entry name" value="P-loop containing nucleotide triphosphate hydrolases"/>
    <property type="match status" value="1"/>
</dbReference>
<proteinExistence type="predicted"/>
<keyword evidence="1" id="KW-0813">Transport</keyword>
<dbReference type="InterPro" id="IPR003593">
    <property type="entry name" value="AAA+_ATPase"/>
</dbReference>
<evidence type="ECO:0000313" key="5">
    <source>
        <dbReference type="EMBL" id="PZE19351.1"/>
    </source>
</evidence>
<dbReference type="SMART" id="SM00382">
    <property type="entry name" value="AAA"/>
    <property type="match status" value="1"/>
</dbReference>
<reference evidence="5" key="1">
    <citation type="submission" date="2018-06" db="EMBL/GenBank/DDBJ databases">
        <title>Paenibacillus xerothermodurans sp. nov. an extremely dry heat resistant spore forming bacterium isolated from the soil of Cape Canaveral, Florida.</title>
        <authorList>
            <person name="Seuylemezian A."/>
            <person name="Kaur N."/>
            <person name="Patil P."/>
            <person name="Patil P."/>
            <person name="Mayilraj S."/>
            <person name="Vaishampayan P."/>
        </authorList>
    </citation>
    <scope>NUCLEOTIDE SEQUENCE [LARGE SCALE GENOMIC DNA]</scope>
    <source>
        <strain evidence="5">ATCC 27380</strain>
    </source>
</reference>
<accession>A0A2W1N828</accession>
<evidence type="ECO:0000256" key="1">
    <source>
        <dbReference type="ARBA" id="ARBA00022448"/>
    </source>
</evidence>
<gene>
    <name evidence="5" type="ORF">CBW46_019295</name>
</gene>
<organism evidence="5 6">
    <name type="scientific">Paenibacillus xerothermodurans</name>
    <dbReference type="NCBI Taxonomy" id="1977292"/>
    <lineage>
        <taxon>Bacteria</taxon>
        <taxon>Bacillati</taxon>
        <taxon>Bacillota</taxon>
        <taxon>Bacilli</taxon>
        <taxon>Bacillales</taxon>
        <taxon>Paenibacillaceae</taxon>
        <taxon>Paenibacillus</taxon>
    </lineage>
</organism>
<evidence type="ECO:0000256" key="2">
    <source>
        <dbReference type="ARBA" id="ARBA00022741"/>
    </source>
</evidence>
<dbReference type="Pfam" id="PF00005">
    <property type="entry name" value="ABC_tran"/>
    <property type="match status" value="1"/>
</dbReference>
<sequence>MTLIDIKNVSKSFKGIQLFENATAQFEKGKTYGIIGHNGSGKSVLFKMICGFISPDAGEITINPAYRDKQSNFPQNFGIIIDRPGYIGGISGFDNLKKLADIQQLITHQEIKRAMTLVGLEPDAKRKVKNYSLGMKQKLALAQAIMENQEVLILDEPFNALDIDSVQSIRQLLFTFKKEGKTIILTSHNQEDINLLCDYVFQIRQHTLEVV</sequence>
<comment type="caution">
    <text evidence="5">The sequence shown here is derived from an EMBL/GenBank/DDBJ whole genome shotgun (WGS) entry which is preliminary data.</text>
</comment>
<dbReference type="InterPro" id="IPR027417">
    <property type="entry name" value="P-loop_NTPase"/>
</dbReference>
<evidence type="ECO:0000259" key="4">
    <source>
        <dbReference type="PROSITE" id="PS50893"/>
    </source>
</evidence>
<evidence type="ECO:0000256" key="3">
    <source>
        <dbReference type="ARBA" id="ARBA00022840"/>
    </source>
</evidence>
<dbReference type="InterPro" id="IPR003439">
    <property type="entry name" value="ABC_transporter-like_ATP-bd"/>
</dbReference>
<dbReference type="InterPro" id="IPR051782">
    <property type="entry name" value="ABC_Transporter_VariousFunc"/>
</dbReference>
<protein>
    <submittedName>
        <fullName evidence="5">ABC transporter ATP-binding protein</fullName>
    </submittedName>
</protein>
<dbReference type="OrthoDB" id="9804819at2"/>
<dbReference type="PROSITE" id="PS00211">
    <property type="entry name" value="ABC_TRANSPORTER_1"/>
    <property type="match status" value="1"/>
</dbReference>
<dbReference type="GO" id="GO:0005524">
    <property type="term" value="F:ATP binding"/>
    <property type="evidence" value="ECO:0007669"/>
    <property type="project" value="UniProtKB-KW"/>
</dbReference>
<name>A0A2W1N828_PAEXE</name>
<dbReference type="AlphaFoldDB" id="A0A2W1N828"/>
<dbReference type="PANTHER" id="PTHR42939:SF1">
    <property type="entry name" value="ABC TRANSPORTER ATP-BINDING PROTEIN ALBC-RELATED"/>
    <property type="match status" value="1"/>
</dbReference>
<dbReference type="PANTHER" id="PTHR42939">
    <property type="entry name" value="ABC TRANSPORTER ATP-BINDING PROTEIN ALBC-RELATED"/>
    <property type="match status" value="1"/>
</dbReference>
<dbReference type="CDD" id="cd03230">
    <property type="entry name" value="ABC_DR_subfamily_A"/>
    <property type="match status" value="1"/>
</dbReference>
<keyword evidence="2" id="KW-0547">Nucleotide-binding</keyword>